<dbReference type="RefSeq" id="WP_207561942.1">
    <property type="nucleotide sequence ID" value="NZ_CP046072.1"/>
</dbReference>
<dbReference type="PANTHER" id="PTHR45453">
    <property type="entry name" value="PHOSPHATE REGULON SENSOR PROTEIN PHOR"/>
    <property type="match status" value="1"/>
</dbReference>
<dbReference type="EMBL" id="CP046072">
    <property type="protein sequence ID" value="QSZ40664.1"/>
    <property type="molecule type" value="Genomic_DNA"/>
</dbReference>
<dbReference type="Gene3D" id="1.10.287.130">
    <property type="match status" value="1"/>
</dbReference>
<accession>A0A975AY32</accession>
<feature type="transmembrane region" description="Helical" evidence="7">
    <location>
        <begin position="12"/>
        <end position="32"/>
    </location>
</feature>
<dbReference type="Proteomes" id="UP000671852">
    <property type="component" value="Chromosome"/>
</dbReference>
<dbReference type="GO" id="GO:0005886">
    <property type="term" value="C:plasma membrane"/>
    <property type="evidence" value="ECO:0007669"/>
    <property type="project" value="TreeGrafter"/>
</dbReference>
<keyword evidence="7" id="KW-1133">Transmembrane helix</keyword>
<sequence length="415" mass="47851">MKFDNVSLEYRTLILLLGSLYAALILMIFISLSMHEKSLDEEYGRSLEFVFDSIKKVQKTQFNPEFLSKCNENCDGVGNPECILCEYNHRFTSLDLEYFAPNKPLPKKTVSRIISLDDGSSVVLSVSEEYINEKMTHFRNMLLIIFITISTIFTVIAIILNKKLFYALKCLVDLCNDTTEQSDTVSYCPCSYEIKDLRDAITKLLIKNQSLFEKKSDMFKEIAHELKSPIAIMQARLSLLSVDDTPSNVEKYINETDEDIEDVKNIIYELLFLEEIEMEIQNTHKSDISMRTECKLMQGKFGPILELNHVEVNAPWNEDFHIYTFKHSIRKVLQAVYENVFIHTQKGSTINVEVDAKNKTMLITNEAKSLADRESAFKSTKIGTKIIKRLSEKLDFTFSTELKNNIYTTTITFHS</sequence>
<proteinExistence type="predicted"/>
<dbReference type="CDD" id="cd00082">
    <property type="entry name" value="HisKA"/>
    <property type="match status" value="1"/>
</dbReference>
<keyword evidence="7" id="KW-0472">Membrane</keyword>
<evidence type="ECO:0000256" key="3">
    <source>
        <dbReference type="ARBA" id="ARBA00022553"/>
    </source>
</evidence>
<evidence type="ECO:0000256" key="2">
    <source>
        <dbReference type="ARBA" id="ARBA00012438"/>
    </source>
</evidence>
<keyword evidence="7" id="KW-0812">Transmembrane</keyword>
<organism evidence="9 10">
    <name type="scientific">Sulfurimonas aquatica</name>
    <dbReference type="NCBI Taxonomy" id="2672570"/>
    <lineage>
        <taxon>Bacteria</taxon>
        <taxon>Pseudomonadati</taxon>
        <taxon>Campylobacterota</taxon>
        <taxon>Epsilonproteobacteria</taxon>
        <taxon>Campylobacterales</taxon>
        <taxon>Sulfurimonadaceae</taxon>
        <taxon>Sulfurimonas</taxon>
    </lineage>
</organism>
<gene>
    <name evidence="9" type="ORF">GJV85_00525</name>
</gene>
<dbReference type="PANTHER" id="PTHR45453:SF1">
    <property type="entry name" value="PHOSPHATE REGULON SENSOR PROTEIN PHOR"/>
    <property type="match status" value="1"/>
</dbReference>
<comment type="catalytic activity">
    <reaction evidence="1">
        <text>ATP + protein L-histidine = ADP + protein N-phospho-L-histidine.</text>
        <dbReference type="EC" id="2.7.13.3"/>
    </reaction>
</comment>
<dbReference type="GO" id="GO:0000155">
    <property type="term" value="F:phosphorelay sensor kinase activity"/>
    <property type="evidence" value="ECO:0007669"/>
    <property type="project" value="InterPro"/>
</dbReference>
<evidence type="ECO:0000256" key="7">
    <source>
        <dbReference type="SAM" id="Phobius"/>
    </source>
</evidence>
<evidence type="ECO:0000256" key="1">
    <source>
        <dbReference type="ARBA" id="ARBA00000085"/>
    </source>
</evidence>
<reference evidence="9" key="1">
    <citation type="submission" date="2019-11" db="EMBL/GenBank/DDBJ databases">
        <authorList>
            <person name="Kojima H."/>
        </authorList>
    </citation>
    <scope>NUCLEOTIDE SEQUENCE</scope>
    <source>
        <strain evidence="9">H1576</strain>
    </source>
</reference>
<dbReference type="GO" id="GO:0004721">
    <property type="term" value="F:phosphoprotein phosphatase activity"/>
    <property type="evidence" value="ECO:0007669"/>
    <property type="project" value="TreeGrafter"/>
</dbReference>
<keyword evidence="3" id="KW-0597">Phosphoprotein</keyword>
<feature type="domain" description="Signal transduction histidine kinase dimerisation/phosphoacceptor" evidence="8">
    <location>
        <begin position="214"/>
        <end position="279"/>
    </location>
</feature>
<reference evidence="9" key="2">
    <citation type="submission" date="2021-04" db="EMBL/GenBank/DDBJ databases">
        <title>Isolation and characterization of a novel species of the genus Sulfurimonas.</title>
        <authorList>
            <person name="Fukui M."/>
        </authorList>
    </citation>
    <scope>NUCLEOTIDE SEQUENCE</scope>
    <source>
        <strain evidence="9">H1576</strain>
    </source>
</reference>
<keyword evidence="4" id="KW-0808">Transferase</keyword>
<dbReference type="Pfam" id="PF00512">
    <property type="entry name" value="HisKA"/>
    <property type="match status" value="1"/>
</dbReference>
<evidence type="ECO:0000313" key="10">
    <source>
        <dbReference type="Proteomes" id="UP000671852"/>
    </source>
</evidence>
<protein>
    <recommendedName>
        <fullName evidence="2">histidine kinase</fullName>
        <ecNumber evidence="2">2.7.13.3</ecNumber>
    </recommendedName>
</protein>
<dbReference type="GO" id="GO:0016036">
    <property type="term" value="P:cellular response to phosphate starvation"/>
    <property type="evidence" value="ECO:0007669"/>
    <property type="project" value="TreeGrafter"/>
</dbReference>
<name>A0A975AY32_9BACT</name>
<keyword evidence="10" id="KW-1185">Reference proteome</keyword>
<dbReference type="KEGG" id="saqt:GJV85_00525"/>
<dbReference type="InterPro" id="IPR003661">
    <property type="entry name" value="HisK_dim/P_dom"/>
</dbReference>
<dbReference type="SMART" id="SM00388">
    <property type="entry name" value="HisKA"/>
    <property type="match status" value="1"/>
</dbReference>
<dbReference type="InterPro" id="IPR036097">
    <property type="entry name" value="HisK_dim/P_sf"/>
</dbReference>
<feature type="transmembrane region" description="Helical" evidence="7">
    <location>
        <begin position="141"/>
        <end position="160"/>
    </location>
</feature>
<evidence type="ECO:0000259" key="8">
    <source>
        <dbReference type="SMART" id="SM00388"/>
    </source>
</evidence>
<keyword evidence="5" id="KW-0418">Kinase</keyword>
<dbReference type="AlphaFoldDB" id="A0A975AY32"/>
<evidence type="ECO:0000256" key="4">
    <source>
        <dbReference type="ARBA" id="ARBA00022679"/>
    </source>
</evidence>
<dbReference type="EC" id="2.7.13.3" evidence="2"/>
<keyword evidence="6" id="KW-0902">Two-component regulatory system</keyword>
<evidence type="ECO:0000313" key="9">
    <source>
        <dbReference type="EMBL" id="QSZ40664.1"/>
    </source>
</evidence>
<dbReference type="InterPro" id="IPR050351">
    <property type="entry name" value="BphY/WalK/GraS-like"/>
</dbReference>
<evidence type="ECO:0000256" key="6">
    <source>
        <dbReference type="ARBA" id="ARBA00023012"/>
    </source>
</evidence>
<dbReference type="SUPFAM" id="SSF47384">
    <property type="entry name" value="Homodimeric domain of signal transducing histidine kinase"/>
    <property type="match status" value="1"/>
</dbReference>
<evidence type="ECO:0000256" key="5">
    <source>
        <dbReference type="ARBA" id="ARBA00022777"/>
    </source>
</evidence>